<dbReference type="UniPathway" id="UPA00138"/>
<name>Q15GC7_GUITH</name>
<dbReference type="InterPro" id="IPR013785">
    <property type="entry name" value="Aldolase_TIM"/>
</dbReference>
<dbReference type="UniPathway" id="UPA00109">
    <property type="reaction ID" value="UER00189"/>
</dbReference>
<evidence type="ECO:0000256" key="5">
    <source>
        <dbReference type="ARBA" id="ARBA00022490"/>
    </source>
</evidence>
<organism evidence="9">
    <name type="scientific">Guillardia theta</name>
    <name type="common">Cryptophyte</name>
    <name type="synonym">Cryptomonas phi</name>
    <dbReference type="NCBI Taxonomy" id="55529"/>
    <lineage>
        <taxon>Eukaryota</taxon>
        <taxon>Cryptophyceae</taxon>
        <taxon>Pyrenomonadales</taxon>
        <taxon>Geminigeraceae</taxon>
        <taxon>Guillardia</taxon>
    </lineage>
</organism>
<dbReference type="InterPro" id="IPR035990">
    <property type="entry name" value="TIM_sf"/>
</dbReference>
<evidence type="ECO:0000313" key="9">
    <source>
        <dbReference type="EMBL" id="ABD51941.1"/>
    </source>
</evidence>
<dbReference type="GO" id="GO:0005829">
    <property type="term" value="C:cytosol"/>
    <property type="evidence" value="ECO:0007669"/>
    <property type="project" value="TreeGrafter"/>
</dbReference>
<dbReference type="Pfam" id="PF00121">
    <property type="entry name" value="TIM"/>
    <property type="match status" value="1"/>
</dbReference>
<comment type="catalytic activity">
    <reaction evidence="8">
        <text>D-glyceraldehyde 3-phosphate = dihydroxyacetone phosphate</text>
        <dbReference type="Rhea" id="RHEA:18585"/>
        <dbReference type="ChEBI" id="CHEBI:57642"/>
        <dbReference type="ChEBI" id="CHEBI:59776"/>
        <dbReference type="EC" id="5.3.1.1"/>
    </reaction>
</comment>
<dbReference type="EC" id="5.3.1.1" evidence="8"/>
<dbReference type="PANTHER" id="PTHR21139:SF42">
    <property type="entry name" value="TRIOSEPHOSPHATE ISOMERASE"/>
    <property type="match status" value="1"/>
</dbReference>
<dbReference type="Gene3D" id="3.20.20.70">
    <property type="entry name" value="Aldolase class I"/>
    <property type="match status" value="1"/>
</dbReference>
<dbReference type="GO" id="GO:0006094">
    <property type="term" value="P:gluconeogenesis"/>
    <property type="evidence" value="ECO:0007669"/>
    <property type="project" value="UniProtKB-UniPathway"/>
</dbReference>
<keyword evidence="6 8" id="KW-0324">Glycolysis</keyword>
<evidence type="ECO:0000256" key="1">
    <source>
        <dbReference type="ARBA" id="ARBA00004680"/>
    </source>
</evidence>
<dbReference type="GO" id="GO:0019563">
    <property type="term" value="P:glycerol catabolic process"/>
    <property type="evidence" value="ECO:0007669"/>
    <property type="project" value="TreeGrafter"/>
</dbReference>
<keyword evidence="4 8" id="KW-0312">Gluconeogenesis</keyword>
<dbReference type="SUPFAM" id="SSF51351">
    <property type="entry name" value="Triosephosphate isomerase (TIM)"/>
    <property type="match status" value="1"/>
</dbReference>
<dbReference type="FunFam" id="3.20.20.70:FF:000016">
    <property type="entry name" value="Triosephosphate isomerase"/>
    <property type="match status" value="1"/>
</dbReference>
<comment type="similarity">
    <text evidence="2 8">Belongs to the triosephosphate isomerase family.</text>
</comment>
<dbReference type="HAMAP" id="MF_00147_B">
    <property type="entry name" value="TIM_B"/>
    <property type="match status" value="1"/>
</dbReference>
<evidence type="ECO:0000256" key="2">
    <source>
        <dbReference type="ARBA" id="ARBA00007422"/>
    </source>
</evidence>
<dbReference type="GO" id="GO:0004807">
    <property type="term" value="F:triose-phosphate isomerase activity"/>
    <property type="evidence" value="ECO:0007669"/>
    <property type="project" value="UniProtKB-EC"/>
</dbReference>
<dbReference type="EMBL" id="DQ383777">
    <property type="protein sequence ID" value="ABD51941.1"/>
    <property type="molecule type" value="mRNA"/>
</dbReference>
<dbReference type="InterPro" id="IPR020861">
    <property type="entry name" value="Triosephosphate_isomerase_AS"/>
</dbReference>
<comment type="pathway">
    <text evidence="8">Carbohydrate biosynthesis; gluconeogenesis.</text>
</comment>
<dbReference type="AlphaFoldDB" id="Q15GC7"/>
<evidence type="ECO:0000256" key="7">
    <source>
        <dbReference type="ARBA" id="ARBA00023235"/>
    </source>
</evidence>
<dbReference type="InterPro" id="IPR022896">
    <property type="entry name" value="TrioseP_Isoase_bac/euk"/>
</dbReference>
<dbReference type="PROSITE" id="PS51440">
    <property type="entry name" value="TIM_2"/>
    <property type="match status" value="1"/>
</dbReference>
<dbReference type="InterPro" id="IPR000652">
    <property type="entry name" value="Triosephosphate_isomerase"/>
</dbReference>
<dbReference type="NCBIfam" id="TIGR00419">
    <property type="entry name" value="tim"/>
    <property type="match status" value="1"/>
</dbReference>
<dbReference type="PANTHER" id="PTHR21139">
    <property type="entry name" value="TRIOSEPHOSPHATE ISOMERASE"/>
    <property type="match status" value="1"/>
</dbReference>
<comment type="pathway">
    <text evidence="1 8">Carbohydrate degradation; glycolysis; D-glyceraldehyde 3-phosphate from glycerone phosphate: step 1/1.</text>
</comment>
<reference evidence="9" key="1">
    <citation type="journal article" date="2006" name="BMC Evol. Biol.">
        <title>Comparative rates of evolution in endosymbiotic nuclear genomes.</title>
        <authorList>
            <person name="Patron N.J."/>
            <person name="Rogers M.B."/>
            <person name="Keeling P.J."/>
        </authorList>
    </citation>
    <scope>NUCLEOTIDE SEQUENCE</scope>
</reference>
<dbReference type="GO" id="GO:0006096">
    <property type="term" value="P:glycolytic process"/>
    <property type="evidence" value="ECO:0007669"/>
    <property type="project" value="UniProtKB-UniPathway"/>
</dbReference>
<proteinExistence type="evidence at transcript level"/>
<comment type="subunit">
    <text evidence="3">Homodimer.</text>
</comment>
<sequence length="374" mass="39875">GHTSNFTSIILSGVHAADLLHCLQELNFGVSAHVERASVAVARHSTMAVPSLSLMEIGARPSDPKPHILVVVLDPLGDVMRAQLLNVIGKLFAIAEVMAAAGAEAAGFYSSPVMQLRGGGDRRFLIAGNWKMNPETMDEAKALASSVVESAKSVKKGVDICICCPHPFLATCAQICKDSEVKIGAQDIFTEEKGAFTGGVSIKQVESIGCKYVLIGHSERRHGNIASESNAMINKKVKMTIDSGLVACLCIGETKAEFEAKKNKEVCAKQLAEGLAGVTKEQLANVVLAYEPVWAIGTGYTASPEIAQDVHNYVRQWLEQNYDKATAESVRILYGGSVTPDNVDQLMACPDIDGALVGGASLVGEKFARIMNFK</sequence>
<dbReference type="GO" id="GO:0046166">
    <property type="term" value="P:glyceraldehyde-3-phosphate biosynthetic process"/>
    <property type="evidence" value="ECO:0007669"/>
    <property type="project" value="TreeGrafter"/>
</dbReference>
<evidence type="ECO:0000256" key="3">
    <source>
        <dbReference type="ARBA" id="ARBA00011738"/>
    </source>
</evidence>
<evidence type="ECO:0000256" key="4">
    <source>
        <dbReference type="ARBA" id="ARBA00022432"/>
    </source>
</evidence>
<keyword evidence="7 8" id="KW-0413">Isomerase</keyword>
<evidence type="ECO:0000256" key="6">
    <source>
        <dbReference type="ARBA" id="ARBA00023152"/>
    </source>
</evidence>
<protein>
    <recommendedName>
        <fullName evidence="8">Triosephosphate isomerase</fullName>
        <ecNumber evidence="8">5.3.1.1</ecNumber>
    </recommendedName>
</protein>
<keyword evidence="5" id="KW-0963">Cytoplasm</keyword>
<dbReference type="CDD" id="cd00311">
    <property type="entry name" value="TIM"/>
    <property type="match status" value="1"/>
</dbReference>
<dbReference type="PROSITE" id="PS00171">
    <property type="entry name" value="TIM_1"/>
    <property type="match status" value="1"/>
</dbReference>
<feature type="non-terminal residue" evidence="9">
    <location>
        <position position="1"/>
    </location>
</feature>
<accession>Q15GC7</accession>
<evidence type="ECO:0000256" key="8">
    <source>
        <dbReference type="RuleBase" id="RU363013"/>
    </source>
</evidence>